<dbReference type="InterPro" id="IPR007342">
    <property type="entry name" value="PsuG"/>
</dbReference>
<evidence type="ECO:0000256" key="2">
    <source>
        <dbReference type="ARBA" id="ARBA00022801"/>
    </source>
</evidence>
<accession>A0AAE0IPU6</accession>
<proteinExistence type="predicted"/>
<keyword evidence="3" id="KW-0464">Manganese</keyword>
<dbReference type="GO" id="GO:0005737">
    <property type="term" value="C:cytoplasm"/>
    <property type="evidence" value="ECO:0007669"/>
    <property type="project" value="TreeGrafter"/>
</dbReference>
<dbReference type="GO" id="GO:0004730">
    <property type="term" value="F:pseudouridylate synthase activity"/>
    <property type="evidence" value="ECO:0007669"/>
    <property type="project" value="InterPro"/>
</dbReference>
<reference evidence="7" key="1">
    <citation type="journal article" date="2023" name="Mol. Phylogenet. Evol.">
        <title>Genome-scale phylogeny and comparative genomics of the fungal order Sordariales.</title>
        <authorList>
            <person name="Hensen N."/>
            <person name="Bonometti L."/>
            <person name="Westerberg I."/>
            <person name="Brannstrom I.O."/>
            <person name="Guillou S."/>
            <person name="Cros-Aarteil S."/>
            <person name="Calhoun S."/>
            <person name="Haridas S."/>
            <person name="Kuo A."/>
            <person name="Mondo S."/>
            <person name="Pangilinan J."/>
            <person name="Riley R."/>
            <person name="LaButti K."/>
            <person name="Andreopoulos B."/>
            <person name="Lipzen A."/>
            <person name="Chen C."/>
            <person name="Yan M."/>
            <person name="Daum C."/>
            <person name="Ng V."/>
            <person name="Clum A."/>
            <person name="Steindorff A."/>
            <person name="Ohm R.A."/>
            <person name="Martin F."/>
            <person name="Silar P."/>
            <person name="Natvig D.O."/>
            <person name="Lalanne C."/>
            <person name="Gautier V."/>
            <person name="Ament-Velasquez S.L."/>
            <person name="Kruys A."/>
            <person name="Hutchinson M.I."/>
            <person name="Powell A.J."/>
            <person name="Barry K."/>
            <person name="Miller A.N."/>
            <person name="Grigoriev I.V."/>
            <person name="Debuchy R."/>
            <person name="Gladieux P."/>
            <person name="Hiltunen Thoren M."/>
            <person name="Johannesson H."/>
        </authorList>
    </citation>
    <scope>NUCLEOTIDE SEQUENCE</scope>
    <source>
        <strain evidence="7">CBS 118394</strain>
    </source>
</reference>
<reference evidence="7" key="2">
    <citation type="submission" date="2023-06" db="EMBL/GenBank/DDBJ databases">
        <authorList>
            <consortium name="Lawrence Berkeley National Laboratory"/>
            <person name="Haridas S."/>
            <person name="Hensen N."/>
            <person name="Bonometti L."/>
            <person name="Westerberg I."/>
            <person name="Brannstrom I.O."/>
            <person name="Guillou S."/>
            <person name="Cros-Aarteil S."/>
            <person name="Calhoun S."/>
            <person name="Kuo A."/>
            <person name="Mondo S."/>
            <person name="Pangilinan J."/>
            <person name="Riley R."/>
            <person name="Labutti K."/>
            <person name="Andreopoulos B."/>
            <person name="Lipzen A."/>
            <person name="Chen C."/>
            <person name="Yanf M."/>
            <person name="Daum C."/>
            <person name="Ng V."/>
            <person name="Clum A."/>
            <person name="Steindorff A."/>
            <person name="Ohm R."/>
            <person name="Martin F."/>
            <person name="Silar P."/>
            <person name="Natvig D."/>
            <person name="Lalanne C."/>
            <person name="Gautier V."/>
            <person name="Ament-Velasquez S.L."/>
            <person name="Kruys A."/>
            <person name="Hutchinson M.I."/>
            <person name="Powell A.J."/>
            <person name="Barry K."/>
            <person name="Miller A.N."/>
            <person name="Grigoriev I.V."/>
            <person name="Debuchy R."/>
            <person name="Gladieux P."/>
            <person name="Thoren M.H."/>
            <person name="Johannesson H."/>
        </authorList>
    </citation>
    <scope>NUCLEOTIDE SEQUENCE</scope>
    <source>
        <strain evidence="7">CBS 118394</strain>
    </source>
</reference>
<dbReference type="Gene3D" id="3.40.1190.20">
    <property type="match status" value="1"/>
</dbReference>
<keyword evidence="5" id="KW-0326">Glycosidase</keyword>
<feature type="domain" description="Carbohydrate kinase PfkB" evidence="6">
    <location>
        <begin position="740"/>
        <end position="787"/>
    </location>
</feature>
<dbReference type="CDD" id="cd01941">
    <property type="entry name" value="YeiC_kinase_like"/>
    <property type="match status" value="1"/>
</dbReference>
<dbReference type="InterPro" id="IPR029056">
    <property type="entry name" value="Ribokinase-like"/>
</dbReference>
<dbReference type="GO" id="GO:0046872">
    <property type="term" value="F:metal ion binding"/>
    <property type="evidence" value="ECO:0007669"/>
    <property type="project" value="UniProtKB-KW"/>
</dbReference>
<dbReference type="InterPro" id="IPR022830">
    <property type="entry name" value="Indigdn_synthA-like"/>
</dbReference>
<sequence>MTSRRSLPSVSRLLNRTTILPRLIFHRQWATSCLAGQTDRRHYSALPGLSGLLRVSPEVADAVATNRPVVALESTIYTHGALGDDLVQKEIATVRKHGTVPAICGILAGVPTVGLSPEEVNRMVHEGAKKVSRRDLAYLVGMGLTGQKVHGGTTISGTMVLARLAGIRVFGTGGLGGVHRGGQDSMDISADLTELGRTRVAVISSGCKGFLDIPRTLEFLETQGVLVSTFADGRSGYVDFPAFWARDSGTKSPSVVQTEAEAAAMIYAQEQLGIETGMLFANPIPEEFSIPRKEMEVAITTAVREADEQGLTGARNTPHILQRIRELTDGRSVPANKALVQSNVERAAKVAVELSKLLDGSAAQHKTSYTIQTPSTPSMPSLKVEIGPEPAAGEQHIHTADILVAGSVALDLSCDYAGGVTTAGGGKQLSPSLHTSNPASINQSVGGVGHNVALAAHRVSDEGQVRLCSMVGHDIAGSTILSELEASGLDTSCIRRLGHEYPSTRTAQYVAVNDGDKNLVLAMADMAIFSTHSFPTYWNSAVNAAKPKWLVVDGNWAEPDIQTFLQAGRRHGARTAFEPVSAAKSERLFPPLSKSSGGSGRLQRLFPHASVDLATPNQYELAVMYNAASRNEYFEGSHGWFEVVDAFGMPRGGTRDRFVRLTSAAMTDAGIPLQTVSLLPYIPTIIVKMGANGALLTQILGPDDPRLKDPDHAPYVLTRSVNDHPHVGGIYMRLFPAAERVKDVVSVNGVGDTFLGVLVAGLAMGGRVENLVNVAQKAAVLTLRSRESVSIELVGLRAELRAAAAL</sequence>
<dbReference type="InterPro" id="IPR011611">
    <property type="entry name" value="PfkB_dom"/>
</dbReference>
<dbReference type="Gene3D" id="3.40.1790.10">
    <property type="entry name" value="Indigoidine synthase domain"/>
    <property type="match status" value="1"/>
</dbReference>
<dbReference type="AlphaFoldDB" id="A0AAE0IPU6"/>
<evidence type="ECO:0000256" key="4">
    <source>
        <dbReference type="ARBA" id="ARBA00023239"/>
    </source>
</evidence>
<organism evidence="7 8">
    <name type="scientific">Apodospora peruviana</name>
    <dbReference type="NCBI Taxonomy" id="516989"/>
    <lineage>
        <taxon>Eukaryota</taxon>
        <taxon>Fungi</taxon>
        <taxon>Dikarya</taxon>
        <taxon>Ascomycota</taxon>
        <taxon>Pezizomycotina</taxon>
        <taxon>Sordariomycetes</taxon>
        <taxon>Sordariomycetidae</taxon>
        <taxon>Sordariales</taxon>
        <taxon>Lasiosphaeriaceae</taxon>
        <taxon>Apodospora</taxon>
    </lineage>
</organism>
<name>A0AAE0IPU6_9PEZI</name>
<keyword evidence="4" id="KW-0456">Lyase</keyword>
<evidence type="ECO:0000256" key="1">
    <source>
        <dbReference type="ARBA" id="ARBA00022723"/>
    </source>
</evidence>
<keyword evidence="8" id="KW-1185">Reference proteome</keyword>
<evidence type="ECO:0000256" key="3">
    <source>
        <dbReference type="ARBA" id="ARBA00023211"/>
    </source>
</evidence>
<dbReference type="SUPFAM" id="SSF110581">
    <property type="entry name" value="Indigoidine synthase A-like"/>
    <property type="match status" value="1"/>
</dbReference>
<dbReference type="EMBL" id="JAUEDM010000001">
    <property type="protein sequence ID" value="KAK3329004.1"/>
    <property type="molecule type" value="Genomic_DNA"/>
</dbReference>
<protein>
    <submittedName>
        <fullName evidence="7">Indigoidine synthase A like protein-domain-containing protein</fullName>
    </submittedName>
</protein>
<comment type="caution">
    <text evidence="7">The sequence shown here is derived from an EMBL/GenBank/DDBJ whole genome shotgun (WGS) entry which is preliminary data.</text>
</comment>
<feature type="domain" description="Carbohydrate kinase PfkB" evidence="6">
    <location>
        <begin position="436"/>
        <end position="630"/>
    </location>
</feature>
<dbReference type="Proteomes" id="UP001283341">
    <property type="component" value="Unassembled WGS sequence"/>
</dbReference>
<evidence type="ECO:0000259" key="6">
    <source>
        <dbReference type="Pfam" id="PF00294"/>
    </source>
</evidence>
<dbReference type="SUPFAM" id="SSF53613">
    <property type="entry name" value="Ribokinase-like"/>
    <property type="match status" value="1"/>
</dbReference>
<evidence type="ECO:0000313" key="8">
    <source>
        <dbReference type="Proteomes" id="UP001283341"/>
    </source>
</evidence>
<dbReference type="GO" id="GO:0016798">
    <property type="term" value="F:hydrolase activity, acting on glycosyl bonds"/>
    <property type="evidence" value="ECO:0007669"/>
    <property type="project" value="UniProtKB-KW"/>
</dbReference>
<keyword evidence="1" id="KW-0479">Metal-binding</keyword>
<keyword evidence="2" id="KW-0378">Hydrolase</keyword>
<dbReference type="Pfam" id="PF04227">
    <property type="entry name" value="Indigoidine_A"/>
    <property type="match status" value="1"/>
</dbReference>
<gene>
    <name evidence="7" type="ORF">B0H66DRAFT_539982</name>
</gene>
<dbReference type="PANTHER" id="PTHR42909:SF1">
    <property type="entry name" value="CARBOHYDRATE KINASE PFKB DOMAIN-CONTAINING PROTEIN"/>
    <property type="match status" value="1"/>
</dbReference>
<dbReference type="Pfam" id="PF00294">
    <property type="entry name" value="PfkB"/>
    <property type="match status" value="2"/>
</dbReference>
<evidence type="ECO:0000313" key="7">
    <source>
        <dbReference type="EMBL" id="KAK3329004.1"/>
    </source>
</evidence>
<evidence type="ECO:0000256" key="5">
    <source>
        <dbReference type="ARBA" id="ARBA00023295"/>
    </source>
</evidence>
<dbReference type="PANTHER" id="PTHR42909">
    <property type="entry name" value="ZGC:136858"/>
    <property type="match status" value="1"/>
</dbReference>